<comment type="similarity">
    <text evidence="3">Belongs to the NadD family.</text>
</comment>
<evidence type="ECO:0000256" key="10">
    <source>
        <dbReference type="ARBA" id="ARBA00023027"/>
    </source>
</evidence>
<keyword evidence="10" id="KW-0520">NAD</keyword>
<dbReference type="RefSeq" id="WP_321397598.1">
    <property type="nucleotide sequence ID" value="NZ_CP139487.1"/>
</dbReference>
<evidence type="ECO:0000256" key="11">
    <source>
        <dbReference type="ARBA" id="ARBA00031253"/>
    </source>
</evidence>
<feature type="chain" id="PRO_5043578991" description="nicotinate-nucleotide adenylyltransferase" evidence="15">
    <location>
        <begin position="21"/>
        <end position="466"/>
    </location>
</feature>
<keyword evidence="18" id="KW-1185">Reference proteome</keyword>
<dbReference type="GO" id="GO:0004515">
    <property type="term" value="F:nicotinate-nucleotide adenylyltransferase activity"/>
    <property type="evidence" value="ECO:0007669"/>
    <property type="project" value="UniProtKB-EC"/>
</dbReference>
<reference evidence="17 18" key="1">
    <citation type="submission" date="2023-11" db="EMBL/GenBank/DDBJ databases">
        <title>Peredibacter starrii A3.12.</title>
        <authorList>
            <person name="Mitchell R.J."/>
        </authorList>
    </citation>
    <scope>NUCLEOTIDE SEQUENCE [LARGE SCALE GENOMIC DNA]</scope>
    <source>
        <strain evidence="17 18">A3.12</strain>
    </source>
</reference>
<dbReference type="GO" id="GO:0009435">
    <property type="term" value="P:NAD+ biosynthetic process"/>
    <property type="evidence" value="ECO:0007669"/>
    <property type="project" value="InterPro"/>
</dbReference>
<evidence type="ECO:0000256" key="5">
    <source>
        <dbReference type="ARBA" id="ARBA00022642"/>
    </source>
</evidence>
<sequence length="466" mass="52438">MKALKLLALAPLLLTVHSFAKVFSEENIKNCKKIAIVAGTYDPFTYGHEYMGKAIIEKLPFDCVVYLPTQDPPHKIASPFQTRYEMLEAALKDKPNYFYPAQEDTKLSPKAYVEKLKTLGQQKEVFAVLGSDLSPQTKMYYINEFRLGPDGYIVTGRGAGEKVEIADAFKNKPLHVVEVPESYSSTQARKWFVQNDDVYFAKDVPAERYPNDILNPEVSKYIKENGLYLGTDGVTTRSPARILKTAVTSGLDKVGLFHPLREILVNKNKQDVLTEIVIDGKTYPLKKHLGSGLTADAYIFEFEGQNHVIKIANDRPRSGFAIAQDVKIGQWLNQKTSIKVPDVQAMDPQGKWKITTLVGGESLGDYLQKNNGYIEPHIEKQLRQAVDDMIKLSKKTNIKLDLSVDNLKIWNGKVYLIDAGPIPADVKHPMSYDEFTKRWSGHTKVAINRKCSNALKVFLARNQVTP</sequence>
<dbReference type="Pfam" id="PF01467">
    <property type="entry name" value="CTP_transf_like"/>
    <property type="match status" value="1"/>
</dbReference>
<evidence type="ECO:0000259" key="16">
    <source>
        <dbReference type="Pfam" id="PF01467"/>
    </source>
</evidence>
<dbReference type="KEGG" id="psti:SOO65_04480"/>
<evidence type="ECO:0000256" key="8">
    <source>
        <dbReference type="ARBA" id="ARBA00022741"/>
    </source>
</evidence>
<keyword evidence="6" id="KW-0808">Transferase</keyword>
<evidence type="ECO:0000256" key="15">
    <source>
        <dbReference type="SAM" id="SignalP"/>
    </source>
</evidence>
<evidence type="ECO:0000313" key="18">
    <source>
        <dbReference type="Proteomes" id="UP001324634"/>
    </source>
</evidence>
<dbReference type="EC" id="2.7.7.18" evidence="4"/>
<proteinExistence type="inferred from homology"/>
<dbReference type="PANTHER" id="PTHR39321:SF3">
    <property type="entry name" value="PHOSPHOPANTETHEINE ADENYLYLTRANSFERASE"/>
    <property type="match status" value="1"/>
</dbReference>
<comment type="pathway">
    <text evidence="2">Cofactor biosynthesis; NAD(+) biosynthesis; deamido-NAD(+) from nicotinate D-ribonucleotide: step 1/1.</text>
</comment>
<keyword evidence="15" id="KW-0732">Signal</keyword>
<accession>A0AAX4HSV0</accession>
<protein>
    <recommendedName>
        <fullName evidence="4">nicotinate-nucleotide adenylyltransferase</fullName>
        <ecNumber evidence="4">2.7.7.18</ecNumber>
    </recommendedName>
    <alternativeName>
        <fullName evidence="13">Deamido-NAD(+) diphosphorylase</fullName>
    </alternativeName>
    <alternativeName>
        <fullName evidence="12">Deamido-NAD(+) pyrophosphorylase</fullName>
    </alternativeName>
    <alternativeName>
        <fullName evidence="11">Nicotinate mononucleotide adenylyltransferase</fullName>
    </alternativeName>
</protein>
<dbReference type="InterPro" id="IPR014729">
    <property type="entry name" value="Rossmann-like_a/b/a_fold"/>
</dbReference>
<dbReference type="AlphaFoldDB" id="A0AAX4HSV0"/>
<evidence type="ECO:0000256" key="13">
    <source>
        <dbReference type="ARBA" id="ARBA00033353"/>
    </source>
</evidence>
<dbReference type="PANTHER" id="PTHR39321">
    <property type="entry name" value="NICOTINATE-NUCLEOTIDE ADENYLYLTRANSFERASE-RELATED"/>
    <property type="match status" value="1"/>
</dbReference>
<evidence type="ECO:0000256" key="14">
    <source>
        <dbReference type="ARBA" id="ARBA00048721"/>
    </source>
</evidence>
<dbReference type="EMBL" id="CP139487">
    <property type="protein sequence ID" value="WPU65994.1"/>
    <property type="molecule type" value="Genomic_DNA"/>
</dbReference>
<evidence type="ECO:0000313" key="17">
    <source>
        <dbReference type="EMBL" id="WPU65994.1"/>
    </source>
</evidence>
<gene>
    <name evidence="17" type="ORF">SOO65_04480</name>
</gene>
<dbReference type="InterPro" id="IPR005248">
    <property type="entry name" value="NadD/NMNAT"/>
</dbReference>
<feature type="signal peptide" evidence="15">
    <location>
        <begin position="1"/>
        <end position="20"/>
    </location>
</feature>
<organism evidence="17 18">
    <name type="scientific">Peredibacter starrii</name>
    <dbReference type="NCBI Taxonomy" id="28202"/>
    <lineage>
        <taxon>Bacteria</taxon>
        <taxon>Pseudomonadati</taxon>
        <taxon>Bdellovibrionota</taxon>
        <taxon>Bacteriovoracia</taxon>
        <taxon>Bacteriovoracales</taxon>
        <taxon>Bacteriovoracaceae</taxon>
        <taxon>Peredibacter</taxon>
    </lineage>
</organism>
<dbReference type="SUPFAM" id="SSF52374">
    <property type="entry name" value="Nucleotidylyl transferase"/>
    <property type="match status" value="1"/>
</dbReference>
<dbReference type="GO" id="GO:0005524">
    <property type="term" value="F:ATP binding"/>
    <property type="evidence" value="ECO:0007669"/>
    <property type="project" value="UniProtKB-KW"/>
</dbReference>
<evidence type="ECO:0000256" key="9">
    <source>
        <dbReference type="ARBA" id="ARBA00022840"/>
    </source>
</evidence>
<dbReference type="Proteomes" id="UP001324634">
    <property type="component" value="Chromosome"/>
</dbReference>
<evidence type="ECO:0000256" key="12">
    <source>
        <dbReference type="ARBA" id="ARBA00033140"/>
    </source>
</evidence>
<dbReference type="Gene3D" id="3.40.50.620">
    <property type="entry name" value="HUPs"/>
    <property type="match status" value="1"/>
</dbReference>
<evidence type="ECO:0000256" key="6">
    <source>
        <dbReference type="ARBA" id="ARBA00022679"/>
    </source>
</evidence>
<evidence type="ECO:0000256" key="2">
    <source>
        <dbReference type="ARBA" id="ARBA00005019"/>
    </source>
</evidence>
<evidence type="ECO:0000256" key="3">
    <source>
        <dbReference type="ARBA" id="ARBA00009014"/>
    </source>
</evidence>
<evidence type="ECO:0000256" key="7">
    <source>
        <dbReference type="ARBA" id="ARBA00022695"/>
    </source>
</evidence>
<evidence type="ECO:0000256" key="4">
    <source>
        <dbReference type="ARBA" id="ARBA00012389"/>
    </source>
</evidence>
<name>A0AAX4HSV0_9BACT</name>
<keyword evidence="9" id="KW-0067">ATP-binding</keyword>
<keyword evidence="7" id="KW-0548">Nucleotidyltransferase</keyword>
<comment type="function">
    <text evidence="1">Catalyzes the reversible adenylation of nicotinate mononucleotide (NaMN) to nicotinic acid adenine dinucleotide (NaAD).</text>
</comment>
<dbReference type="InterPro" id="IPR011009">
    <property type="entry name" value="Kinase-like_dom_sf"/>
</dbReference>
<comment type="catalytic activity">
    <reaction evidence="14">
        <text>nicotinate beta-D-ribonucleotide + ATP + H(+) = deamido-NAD(+) + diphosphate</text>
        <dbReference type="Rhea" id="RHEA:22860"/>
        <dbReference type="ChEBI" id="CHEBI:15378"/>
        <dbReference type="ChEBI" id="CHEBI:30616"/>
        <dbReference type="ChEBI" id="CHEBI:33019"/>
        <dbReference type="ChEBI" id="CHEBI:57502"/>
        <dbReference type="ChEBI" id="CHEBI:58437"/>
        <dbReference type="EC" id="2.7.7.18"/>
    </reaction>
</comment>
<keyword evidence="5" id="KW-0662">Pyridine nucleotide biosynthesis</keyword>
<feature type="domain" description="Cytidyltransferase-like" evidence="16">
    <location>
        <begin position="37"/>
        <end position="189"/>
    </location>
</feature>
<evidence type="ECO:0000256" key="1">
    <source>
        <dbReference type="ARBA" id="ARBA00002324"/>
    </source>
</evidence>
<keyword evidence="8" id="KW-0547">Nucleotide-binding</keyword>
<dbReference type="SUPFAM" id="SSF56112">
    <property type="entry name" value="Protein kinase-like (PK-like)"/>
    <property type="match status" value="1"/>
</dbReference>
<dbReference type="InterPro" id="IPR004821">
    <property type="entry name" value="Cyt_trans-like"/>
</dbReference>